<dbReference type="AlphaFoldDB" id="A0A6M3LDF5"/>
<protein>
    <submittedName>
        <fullName evidence="1">Uncharacterized protein</fullName>
    </submittedName>
</protein>
<evidence type="ECO:0000313" key="1">
    <source>
        <dbReference type="EMBL" id="QJA91384.1"/>
    </source>
</evidence>
<proteinExistence type="predicted"/>
<accession>A0A6M3LDF5</accession>
<sequence length="55" mass="6590">MKRETRTAIRNYEREISVRKFRIQAWEDRNNHDRAEIERLLSEDPEIPHGGGGKK</sequence>
<organism evidence="1">
    <name type="scientific">viral metagenome</name>
    <dbReference type="NCBI Taxonomy" id="1070528"/>
    <lineage>
        <taxon>unclassified sequences</taxon>
        <taxon>metagenomes</taxon>
        <taxon>organismal metagenomes</taxon>
    </lineage>
</organism>
<gene>
    <name evidence="1" type="ORF">MM415B03380_0002</name>
</gene>
<dbReference type="EMBL" id="MT142984">
    <property type="protein sequence ID" value="QJA91384.1"/>
    <property type="molecule type" value="Genomic_DNA"/>
</dbReference>
<reference evidence="1" key="1">
    <citation type="submission" date="2020-03" db="EMBL/GenBank/DDBJ databases">
        <title>The deep terrestrial virosphere.</title>
        <authorList>
            <person name="Holmfeldt K."/>
            <person name="Nilsson E."/>
            <person name="Simone D."/>
            <person name="Lopez-Fernandez M."/>
            <person name="Wu X."/>
            <person name="de Brujin I."/>
            <person name="Lundin D."/>
            <person name="Andersson A."/>
            <person name="Bertilsson S."/>
            <person name="Dopson M."/>
        </authorList>
    </citation>
    <scope>NUCLEOTIDE SEQUENCE</scope>
    <source>
        <strain evidence="1">MM415B03380</strain>
    </source>
</reference>
<name>A0A6M3LDF5_9ZZZZ</name>